<dbReference type="KEGG" id="rgl:CS053_14040"/>
<dbReference type="AlphaFoldDB" id="A0A5B9E1S0"/>
<dbReference type="PANTHER" id="PTHR10094:SF25">
    <property type="entry name" value="SCP2 STEROL-BINDING DOMAIN-CONTAINING PROTEIN 1"/>
    <property type="match status" value="1"/>
</dbReference>
<gene>
    <name evidence="2" type="ORF">CS053_14040</name>
</gene>
<evidence type="ECO:0000313" key="3">
    <source>
        <dbReference type="Proteomes" id="UP000321807"/>
    </source>
</evidence>
<organism evidence="2 3">
    <name type="scientific">Rhodanobacter glycinis</name>
    <dbReference type="NCBI Taxonomy" id="582702"/>
    <lineage>
        <taxon>Bacteria</taxon>
        <taxon>Pseudomonadati</taxon>
        <taxon>Pseudomonadota</taxon>
        <taxon>Gammaproteobacteria</taxon>
        <taxon>Lysobacterales</taxon>
        <taxon>Rhodanobacteraceae</taxon>
        <taxon>Rhodanobacter</taxon>
    </lineage>
</organism>
<dbReference type="GO" id="GO:0005829">
    <property type="term" value="C:cytosol"/>
    <property type="evidence" value="ECO:0007669"/>
    <property type="project" value="TreeGrafter"/>
</dbReference>
<protein>
    <submittedName>
        <fullName evidence="2">SCP2 sterol-binding domain-containing protein</fullName>
    </submittedName>
</protein>
<reference evidence="2 3" key="1">
    <citation type="submission" date="2019-08" db="EMBL/GenBank/DDBJ databases">
        <title>Complete genome sequence of Rhodanobacter glycinis strain T01E-68 isolated from tomato root.</title>
        <authorList>
            <person name="Weon H.-Y."/>
            <person name="Lee S.A."/>
        </authorList>
    </citation>
    <scope>NUCLEOTIDE SEQUENCE [LARGE SCALE GENOMIC DNA]</scope>
    <source>
        <strain evidence="2 3">T01E-68</strain>
    </source>
</reference>
<evidence type="ECO:0000313" key="2">
    <source>
        <dbReference type="EMBL" id="QEE25494.1"/>
    </source>
</evidence>
<feature type="domain" description="SCP2" evidence="1">
    <location>
        <begin position="14"/>
        <end position="100"/>
    </location>
</feature>
<dbReference type="InterPro" id="IPR003033">
    <property type="entry name" value="SCP2_sterol-bd_dom"/>
</dbReference>
<name>A0A5B9E1S0_9GAMM</name>
<evidence type="ECO:0000259" key="1">
    <source>
        <dbReference type="Pfam" id="PF02036"/>
    </source>
</evidence>
<dbReference type="SUPFAM" id="SSF55718">
    <property type="entry name" value="SCP-like"/>
    <property type="match status" value="1"/>
</dbReference>
<dbReference type="EMBL" id="CP042807">
    <property type="protein sequence ID" value="QEE25494.1"/>
    <property type="molecule type" value="Genomic_DNA"/>
</dbReference>
<dbReference type="RefSeq" id="WP_147627861.1">
    <property type="nucleotide sequence ID" value="NZ_CP042807.1"/>
</dbReference>
<dbReference type="PANTHER" id="PTHR10094">
    <property type="entry name" value="STEROL CARRIER PROTEIN 2 SCP-2 FAMILY PROTEIN"/>
    <property type="match status" value="1"/>
</dbReference>
<dbReference type="InterPro" id="IPR036527">
    <property type="entry name" value="SCP2_sterol-bd_dom_sf"/>
</dbReference>
<proteinExistence type="predicted"/>
<dbReference type="Gene3D" id="3.30.1050.10">
    <property type="entry name" value="SCP2 sterol-binding domain"/>
    <property type="match status" value="1"/>
</dbReference>
<sequence>MSALELLNKLPVAINPQATAGVNRTIQFNISQPAYVSIHDGACDVTQGTADAADLSLAMSDDDLVSLLTGKLDGMAAMMTGRLKLKGDMGLATQLGRYFDAGKLQ</sequence>
<dbReference type="Pfam" id="PF02036">
    <property type="entry name" value="SCP2"/>
    <property type="match status" value="1"/>
</dbReference>
<accession>A0A5B9E1S0</accession>
<dbReference type="Proteomes" id="UP000321807">
    <property type="component" value="Chromosome"/>
</dbReference>